<dbReference type="InterPro" id="IPR006133">
    <property type="entry name" value="DNA-dir_DNA_pol_B_exonuc"/>
</dbReference>
<dbReference type="Pfam" id="PF03104">
    <property type="entry name" value="DNA_pol_B_exo1"/>
    <property type="match status" value="1"/>
</dbReference>
<keyword evidence="5 7" id="KW-0239">DNA-directed DNA polymerase</keyword>
<dbReference type="InterPro" id="IPR042087">
    <property type="entry name" value="DNA_pol_B_thumb"/>
</dbReference>
<dbReference type="EC" id="2.7.7.7" evidence="7"/>
<dbReference type="SUPFAM" id="SSF53098">
    <property type="entry name" value="Ribonuclease H-like"/>
    <property type="match status" value="1"/>
</dbReference>
<dbReference type="FunFam" id="1.10.132.60:FF:000007">
    <property type="entry name" value="DNA polymerase"/>
    <property type="match status" value="1"/>
</dbReference>
<dbReference type="STRING" id="763665.A0A2G5B5X3"/>
<dbReference type="GO" id="GO:0003887">
    <property type="term" value="F:DNA-directed DNA polymerase activity"/>
    <property type="evidence" value="ECO:0007669"/>
    <property type="project" value="UniProtKB-KW"/>
</dbReference>
<keyword evidence="3 7" id="KW-0548">Nucleotidyltransferase</keyword>
<evidence type="ECO:0000256" key="2">
    <source>
        <dbReference type="ARBA" id="ARBA00022679"/>
    </source>
</evidence>
<evidence type="ECO:0000313" key="11">
    <source>
        <dbReference type="Proteomes" id="UP000242474"/>
    </source>
</evidence>
<evidence type="ECO:0000256" key="1">
    <source>
        <dbReference type="ARBA" id="ARBA00005755"/>
    </source>
</evidence>
<evidence type="ECO:0000259" key="8">
    <source>
        <dbReference type="Pfam" id="PF00136"/>
    </source>
</evidence>
<dbReference type="GO" id="GO:0003677">
    <property type="term" value="F:DNA binding"/>
    <property type="evidence" value="ECO:0007669"/>
    <property type="project" value="UniProtKB-KW"/>
</dbReference>
<protein>
    <recommendedName>
        <fullName evidence="7">DNA polymerase</fullName>
        <ecNumber evidence="7">2.7.7.7</ecNumber>
    </recommendedName>
</protein>
<keyword evidence="6" id="KW-0234">DNA repair</keyword>
<dbReference type="GO" id="GO:0042276">
    <property type="term" value="P:error-prone translesion synthesis"/>
    <property type="evidence" value="ECO:0007669"/>
    <property type="project" value="TreeGrafter"/>
</dbReference>
<evidence type="ECO:0000313" key="10">
    <source>
        <dbReference type="EMBL" id="PIA14409.1"/>
    </source>
</evidence>
<dbReference type="InterPro" id="IPR043502">
    <property type="entry name" value="DNA/RNA_pol_sf"/>
</dbReference>
<evidence type="ECO:0000256" key="6">
    <source>
        <dbReference type="ARBA" id="ARBA00023204"/>
    </source>
</evidence>
<dbReference type="Pfam" id="PF00136">
    <property type="entry name" value="DNA_pol_B"/>
    <property type="match status" value="1"/>
</dbReference>
<dbReference type="Gene3D" id="3.30.420.10">
    <property type="entry name" value="Ribonuclease H-like superfamily/Ribonuclease H"/>
    <property type="match status" value="1"/>
</dbReference>
<name>A0A2G5B5X3_COERN</name>
<keyword evidence="7" id="KW-0238">DNA-binding</keyword>
<comment type="catalytic activity">
    <reaction evidence="7">
        <text>DNA(n) + a 2'-deoxyribonucleoside 5'-triphosphate = DNA(n+1) + diphosphate</text>
        <dbReference type="Rhea" id="RHEA:22508"/>
        <dbReference type="Rhea" id="RHEA-COMP:17339"/>
        <dbReference type="Rhea" id="RHEA-COMP:17340"/>
        <dbReference type="ChEBI" id="CHEBI:33019"/>
        <dbReference type="ChEBI" id="CHEBI:61560"/>
        <dbReference type="ChEBI" id="CHEBI:173112"/>
        <dbReference type="EC" id="2.7.7.7"/>
    </reaction>
</comment>
<dbReference type="PANTHER" id="PTHR45812">
    <property type="entry name" value="DNA POLYMERASE ZETA CATALYTIC SUBUNIT"/>
    <property type="match status" value="1"/>
</dbReference>
<dbReference type="EMBL" id="KZ303517">
    <property type="protein sequence ID" value="PIA14409.1"/>
    <property type="molecule type" value="Genomic_DNA"/>
</dbReference>
<dbReference type="PANTHER" id="PTHR45812:SF1">
    <property type="entry name" value="DNA POLYMERASE ZETA CATALYTIC SUBUNIT"/>
    <property type="match status" value="1"/>
</dbReference>
<comment type="similarity">
    <text evidence="1 7">Belongs to the DNA polymerase type-B family.</text>
</comment>
<dbReference type="GO" id="GO:0006260">
    <property type="term" value="P:DNA replication"/>
    <property type="evidence" value="ECO:0007669"/>
    <property type="project" value="UniProtKB-KW"/>
</dbReference>
<dbReference type="CDD" id="cd05534">
    <property type="entry name" value="POLBc_zeta"/>
    <property type="match status" value="1"/>
</dbReference>
<dbReference type="SMART" id="SM00486">
    <property type="entry name" value="POLBc"/>
    <property type="match status" value="1"/>
</dbReference>
<dbReference type="InterPro" id="IPR030559">
    <property type="entry name" value="PolZ_Rev3"/>
</dbReference>
<dbReference type="Gene3D" id="1.10.132.60">
    <property type="entry name" value="DNA polymerase family B, C-terminal domain"/>
    <property type="match status" value="1"/>
</dbReference>
<gene>
    <name evidence="10" type="ORF">COEREDRAFT_103487</name>
</gene>
<dbReference type="Gene3D" id="1.10.287.690">
    <property type="entry name" value="Helix hairpin bin"/>
    <property type="match status" value="1"/>
</dbReference>
<dbReference type="GO" id="GO:0000724">
    <property type="term" value="P:double-strand break repair via homologous recombination"/>
    <property type="evidence" value="ECO:0007669"/>
    <property type="project" value="TreeGrafter"/>
</dbReference>
<accession>A0A2G5B5X3</accession>
<evidence type="ECO:0000256" key="5">
    <source>
        <dbReference type="ARBA" id="ARBA00022932"/>
    </source>
</evidence>
<evidence type="ECO:0000259" key="9">
    <source>
        <dbReference type="Pfam" id="PF03104"/>
    </source>
</evidence>
<feature type="domain" description="DNA-directed DNA polymerase family B multifunctional" evidence="8">
    <location>
        <begin position="170"/>
        <end position="631"/>
    </location>
</feature>
<keyword evidence="4" id="KW-0227">DNA damage</keyword>
<dbReference type="InterPro" id="IPR006134">
    <property type="entry name" value="DNA-dir_DNA_pol_B_multi_dom"/>
</dbReference>
<dbReference type="SUPFAM" id="SSF56672">
    <property type="entry name" value="DNA/RNA polymerases"/>
    <property type="match status" value="1"/>
</dbReference>
<dbReference type="GO" id="GO:0016035">
    <property type="term" value="C:zeta DNA polymerase complex"/>
    <property type="evidence" value="ECO:0007669"/>
    <property type="project" value="InterPro"/>
</dbReference>
<evidence type="ECO:0000256" key="7">
    <source>
        <dbReference type="RuleBase" id="RU000442"/>
    </source>
</evidence>
<dbReference type="Proteomes" id="UP000242474">
    <property type="component" value="Unassembled WGS sequence"/>
</dbReference>
<dbReference type="PROSITE" id="PS00116">
    <property type="entry name" value="DNA_POLYMERASE_B"/>
    <property type="match status" value="1"/>
</dbReference>
<dbReference type="AlphaFoldDB" id="A0A2G5B5X3"/>
<organism evidence="10 11">
    <name type="scientific">Coemansia reversa (strain ATCC 12441 / NRRL 1564)</name>
    <dbReference type="NCBI Taxonomy" id="763665"/>
    <lineage>
        <taxon>Eukaryota</taxon>
        <taxon>Fungi</taxon>
        <taxon>Fungi incertae sedis</taxon>
        <taxon>Zoopagomycota</taxon>
        <taxon>Kickxellomycotina</taxon>
        <taxon>Kickxellomycetes</taxon>
        <taxon>Kickxellales</taxon>
        <taxon>Kickxellaceae</taxon>
        <taxon>Coemansia</taxon>
    </lineage>
</organism>
<feature type="domain" description="DNA-directed DNA polymerase family B exonuclease" evidence="9">
    <location>
        <begin position="2"/>
        <end position="105"/>
    </location>
</feature>
<dbReference type="Gene3D" id="3.90.1600.10">
    <property type="entry name" value="Palm domain of DNA polymerase"/>
    <property type="match status" value="1"/>
</dbReference>
<dbReference type="InterPro" id="IPR017964">
    <property type="entry name" value="DNA-dir_DNA_pol_B_CS"/>
</dbReference>
<keyword evidence="2 7" id="KW-0808">Transferase</keyword>
<proteinExistence type="inferred from homology"/>
<dbReference type="InterPro" id="IPR012337">
    <property type="entry name" value="RNaseH-like_sf"/>
</dbReference>
<evidence type="ECO:0000256" key="4">
    <source>
        <dbReference type="ARBA" id="ARBA00022763"/>
    </source>
</evidence>
<reference evidence="10 11" key="1">
    <citation type="journal article" date="2015" name="Genome Biol. Evol.">
        <title>Phylogenomic analyses indicate that early fungi evolved digesting cell walls of algal ancestors of land plants.</title>
        <authorList>
            <person name="Chang Y."/>
            <person name="Wang S."/>
            <person name="Sekimoto S."/>
            <person name="Aerts A.L."/>
            <person name="Choi C."/>
            <person name="Clum A."/>
            <person name="LaButti K.M."/>
            <person name="Lindquist E.A."/>
            <person name="Yee Ngan C."/>
            <person name="Ohm R.A."/>
            <person name="Salamov A.A."/>
            <person name="Grigoriev I.V."/>
            <person name="Spatafora J.W."/>
            <person name="Berbee M.L."/>
        </authorList>
    </citation>
    <scope>NUCLEOTIDE SEQUENCE [LARGE SCALE GENOMIC DNA]</scope>
    <source>
        <strain evidence="10 11">NRRL 1564</strain>
    </source>
</reference>
<dbReference type="GO" id="GO:0005634">
    <property type="term" value="C:nucleus"/>
    <property type="evidence" value="ECO:0007669"/>
    <property type="project" value="TreeGrafter"/>
</dbReference>
<dbReference type="PRINTS" id="PR00106">
    <property type="entry name" value="DNAPOLB"/>
</dbReference>
<keyword evidence="11" id="KW-1185">Reference proteome</keyword>
<dbReference type="OrthoDB" id="2414538at2759"/>
<dbReference type="InterPro" id="IPR023211">
    <property type="entry name" value="DNA_pol_palm_dom_sf"/>
</dbReference>
<dbReference type="InterPro" id="IPR006172">
    <property type="entry name" value="DNA-dir_DNA_pol_B"/>
</dbReference>
<dbReference type="GO" id="GO:0000166">
    <property type="term" value="F:nucleotide binding"/>
    <property type="evidence" value="ECO:0007669"/>
    <property type="project" value="InterPro"/>
</dbReference>
<evidence type="ECO:0000256" key="3">
    <source>
        <dbReference type="ARBA" id="ARBA00022695"/>
    </source>
</evidence>
<keyword evidence="7" id="KW-0235">DNA replication</keyword>
<sequence length="737" mass="83435">MFKDLVEWVRQSDPDIMCGYDIHKGSLGYLLERAKVVYGQRLDWALSRLIYTRKPHISQTDTIRAQHSWSHHKSTSIKIGGRHVLNVWRLMRNELSLTSYTFEKVASELLGEQSPNYAPSHLATWFVNGSAIARIRAIRHVLYRAKTVLRMLDKSDVIERAVSFAMVIGIDFHSVLTRGSQLRVESLMARIAHPELYMLPSPTKEQVAQQRAAECLPLVIEPQSRYYTDPVVVLDFQSLYPSIIIAYNYCYSTCLGSLEDFSTRSAGLPASSWNASHRLGYTDLPMTSHMLNMLKDYITISPNGLMFVKPSLRKGLLGRMLQELIETRAMIKDAMKRWCAGNEPLHRKLDSWQLGLKLISNVTYGYVGASFSGRMPCVEIADAIVQSGRETLENAIRLIHSRHAEWGARVVYGDTDSLFLHMQGKSRLSAFQIGRQIAAAVTELNPAPVKLNFEKVYQPCMLLTKKRYMGWMFSSADQVEPLLDAKGMELVRRDGCFATQRILEGTIDTLFKTNDLSLIKTYIRDQFTEIMQGRVPVQEFIIAKETRMHKYLGRTLPAHAKVAADGMMHDPQVEPEYGERVAYLVVNGNSRSRLIDQVVPPKALLAQPHLRLNFQYYIDKQLVPALDRVLSLVGVDVRTWVAEMPRRLRSSIYEEFLSDQSDSDGAMARIGLVHMNISHSLRNALNKCITCVGGPRAEALLAAELCDCLDCPIMFQRVALSRRSAAWTRLASSADDD</sequence>
<dbReference type="InterPro" id="IPR036397">
    <property type="entry name" value="RNaseH_sf"/>
</dbReference>